<dbReference type="EMBL" id="JAJNCO010000010">
    <property type="protein sequence ID" value="MCD2113023.1"/>
    <property type="molecule type" value="Genomic_DNA"/>
</dbReference>
<name>A0AAW4XIW0_RHORH</name>
<evidence type="ECO:0000256" key="1">
    <source>
        <dbReference type="SAM" id="MobiDB-lite"/>
    </source>
</evidence>
<sequence>MSDPRDSDSARPLCPEARGRRGPHRPRSLLPTVSAWMGVLSLAFFWLFELGFILGMIAAVCGALAGSRPTVAEDEAASLRALLAIVTGIAGIIAACAIAVFPSFQAL</sequence>
<dbReference type="Proteomes" id="UP001198630">
    <property type="component" value="Unassembled WGS sequence"/>
</dbReference>
<evidence type="ECO:0000313" key="4">
    <source>
        <dbReference type="Proteomes" id="UP001198630"/>
    </source>
</evidence>
<feature type="transmembrane region" description="Helical" evidence="2">
    <location>
        <begin position="77"/>
        <end position="101"/>
    </location>
</feature>
<evidence type="ECO:0000256" key="2">
    <source>
        <dbReference type="SAM" id="Phobius"/>
    </source>
</evidence>
<keyword evidence="2" id="KW-1133">Transmembrane helix</keyword>
<feature type="region of interest" description="Disordered" evidence="1">
    <location>
        <begin position="1"/>
        <end position="25"/>
    </location>
</feature>
<protein>
    <recommendedName>
        <fullName evidence="5">DUF4190 domain-containing protein</fullName>
    </recommendedName>
</protein>
<dbReference type="RefSeq" id="WP_230791610.1">
    <property type="nucleotide sequence ID" value="NZ_CP032675.1"/>
</dbReference>
<keyword evidence="2" id="KW-0472">Membrane</keyword>
<dbReference type="AlphaFoldDB" id="A0AAW4XIW0"/>
<feature type="transmembrane region" description="Helical" evidence="2">
    <location>
        <begin position="35"/>
        <end position="65"/>
    </location>
</feature>
<organism evidence="3 4">
    <name type="scientific">Rhodococcus rhodochrous</name>
    <dbReference type="NCBI Taxonomy" id="1829"/>
    <lineage>
        <taxon>Bacteria</taxon>
        <taxon>Bacillati</taxon>
        <taxon>Actinomycetota</taxon>
        <taxon>Actinomycetes</taxon>
        <taxon>Mycobacteriales</taxon>
        <taxon>Nocardiaceae</taxon>
        <taxon>Rhodococcus</taxon>
    </lineage>
</organism>
<evidence type="ECO:0000313" key="3">
    <source>
        <dbReference type="EMBL" id="MCD2113023.1"/>
    </source>
</evidence>
<reference evidence="3" key="1">
    <citation type="submission" date="2021-11" db="EMBL/GenBank/DDBJ databases">
        <title>Development of a sustainable strategy for remediation of hydrocarbon-contaminated territories based on the waste exchange concept.</title>
        <authorList>
            <person name="Elkin A."/>
        </authorList>
    </citation>
    <scope>NUCLEOTIDE SEQUENCE</scope>
    <source>
        <strain evidence="3">IEGM 757</strain>
    </source>
</reference>
<comment type="caution">
    <text evidence="3">The sequence shown here is derived from an EMBL/GenBank/DDBJ whole genome shotgun (WGS) entry which is preliminary data.</text>
</comment>
<proteinExistence type="predicted"/>
<gene>
    <name evidence="3" type="ORF">LQ384_18085</name>
</gene>
<evidence type="ECO:0008006" key="5">
    <source>
        <dbReference type="Google" id="ProtNLM"/>
    </source>
</evidence>
<keyword evidence="2" id="KW-0812">Transmembrane</keyword>
<accession>A0AAW4XIW0</accession>